<comment type="caution">
    <text evidence="1">The sequence shown here is derived from an EMBL/GenBank/DDBJ whole genome shotgun (WGS) entry which is preliminary data.</text>
</comment>
<organism evidence="1 2">
    <name type="scientific">Trichinella spiralis</name>
    <name type="common">Trichina worm</name>
    <dbReference type="NCBI Taxonomy" id="6334"/>
    <lineage>
        <taxon>Eukaryota</taxon>
        <taxon>Metazoa</taxon>
        <taxon>Ecdysozoa</taxon>
        <taxon>Nematoda</taxon>
        <taxon>Enoplea</taxon>
        <taxon>Dorylaimia</taxon>
        <taxon>Trichinellida</taxon>
        <taxon>Trichinellidae</taxon>
        <taxon>Trichinella</taxon>
    </lineage>
</organism>
<dbReference type="OrthoDB" id="10421743at2759"/>
<dbReference type="Proteomes" id="UP000054776">
    <property type="component" value="Unassembled WGS sequence"/>
</dbReference>
<dbReference type="InParanoid" id="A0A0V1AIP1"/>
<evidence type="ECO:0000313" key="2">
    <source>
        <dbReference type="Proteomes" id="UP000054776"/>
    </source>
</evidence>
<accession>A0A0V1AIP1</accession>
<sequence length="40" mass="4675">MFFQTVPEYFSLESVNECPLVHYEKYNNVAGSTLFKMTIP</sequence>
<keyword evidence="2" id="KW-1185">Reference proteome</keyword>
<name>A0A0V1AIP1_TRISP</name>
<evidence type="ECO:0000313" key="1">
    <source>
        <dbReference type="EMBL" id="KRY24188.1"/>
    </source>
</evidence>
<reference evidence="1 2" key="1">
    <citation type="submission" date="2015-01" db="EMBL/GenBank/DDBJ databases">
        <title>Evolution of Trichinella species and genotypes.</title>
        <authorList>
            <person name="Korhonen P.K."/>
            <person name="Edoardo P."/>
            <person name="Giuseppe L.R."/>
            <person name="Gasser R.B."/>
        </authorList>
    </citation>
    <scope>NUCLEOTIDE SEQUENCE [LARGE SCALE GENOMIC DNA]</scope>
    <source>
        <strain evidence="1">ISS3</strain>
    </source>
</reference>
<proteinExistence type="predicted"/>
<gene>
    <name evidence="1" type="ORF">T01_8615</name>
</gene>
<dbReference type="AlphaFoldDB" id="A0A0V1AIP1"/>
<dbReference type="EMBL" id="JYDH01001935">
    <property type="protein sequence ID" value="KRY24188.1"/>
    <property type="molecule type" value="Genomic_DNA"/>
</dbReference>
<protein>
    <submittedName>
        <fullName evidence="1">Uncharacterized protein</fullName>
    </submittedName>
</protein>